<dbReference type="Gene3D" id="3.10.50.40">
    <property type="match status" value="1"/>
</dbReference>
<dbReference type="InterPro" id="IPR046357">
    <property type="entry name" value="PPIase_dom_sf"/>
</dbReference>
<dbReference type="SUPFAM" id="SSF54534">
    <property type="entry name" value="FKBP-like"/>
    <property type="match status" value="1"/>
</dbReference>
<proteinExistence type="inferred from homology"/>
<dbReference type="PANTHER" id="PTHR43811:SF19">
    <property type="entry name" value="39 KDA FK506-BINDING NUCLEAR PROTEIN"/>
    <property type="match status" value="1"/>
</dbReference>
<feature type="domain" description="PPIase FKBP-type" evidence="8">
    <location>
        <begin position="219"/>
        <end position="305"/>
    </location>
</feature>
<evidence type="ECO:0000313" key="10">
    <source>
        <dbReference type="Proteomes" id="UP000229095"/>
    </source>
</evidence>
<evidence type="ECO:0000256" key="2">
    <source>
        <dbReference type="ARBA" id="ARBA00006577"/>
    </source>
</evidence>
<dbReference type="Pfam" id="PF00254">
    <property type="entry name" value="FKBP_C"/>
    <property type="match status" value="1"/>
</dbReference>
<keyword evidence="3 5" id="KW-0697">Rotamase</keyword>
<dbReference type="InterPro" id="IPR001179">
    <property type="entry name" value="PPIase_FKBP_dom"/>
</dbReference>
<comment type="caution">
    <text evidence="9">The sequence shown here is derived from an EMBL/GenBank/DDBJ whole genome shotgun (WGS) entry which is preliminary data.</text>
</comment>
<dbReference type="PANTHER" id="PTHR43811">
    <property type="entry name" value="FKBP-TYPE PEPTIDYL-PROLYL CIS-TRANS ISOMERASE FKPA"/>
    <property type="match status" value="1"/>
</dbReference>
<evidence type="ECO:0000256" key="5">
    <source>
        <dbReference type="PROSITE-ProRule" id="PRU00277"/>
    </source>
</evidence>
<organism evidence="9 10">
    <name type="scientific">Bifidobacterium primatium</name>
    <dbReference type="NCBI Taxonomy" id="2045438"/>
    <lineage>
        <taxon>Bacteria</taxon>
        <taxon>Bacillati</taxon>
        <taxon>Actinomycetota</taxon>
        <taxon>Actinomycetes</taxon>
        <taxon>Bifidobacteriales</taxon>
        <taxon>Bifidobacteriaceae</taxon>
        <taxon>Bifidobacterium</taxon>
    </lineage>
</organism>
<evidence type="ECO:0000256" key="7">
    <source>
        <dbReference type="SAM" id="MobiDB-lite"/>
    </source>
</evidence>
<dbReference type="PROSITE" id="PS50059">
    <property type="entry name" value="FKBP_PPIASE"/>
    <property type="match status" value="1"/>
</dbReference>
<dbReference type="AlphaFoldDB" id="A0A2M9HAZ6"/>
<feature type="compositionally biased region" description="Low complexity" evidence="7">
    <location>
        <begin position="17"/>
        <end position="27"/>
    </location>
</feature>
<dbReference type="EMBL" id="PEBI01000001">
    <property type="protein sequence ID" value="PJM73984.1"/>
    <property type="molecule type" value="Genomic_DNA"/>
</dbReference>
<keyword evidence="10" id="KW-1185">Reference proteome</keyword>
<evidence type="ECO:0000256" key="3">
    <source>
        <dbReference type="ARBA" id="ARBA00023110"/>
    </source>
</evidence>
<evidence type="ECO:0000256" key="4">
    <source>
        <dbReference type="ARBA" id="ARBA00023235"/>
    </source>
</evidence>
<evidence type="ECO:0000259" key="8">
    <source>
        <dbReference type="PROSITE" id="PS50059"/>
    </source>
</evidence>
<dbReference type="EC" id="5.2.1.8" evidence="6"/>
<evidence type="ECO:0000256" key="6">
    <source>
        <dbReference type="RuleBase" id="RU003915"/>
    </source>
</evidence>
<dbReference type="OrthoDB" id="25996at2"/>
<gene>
    <name evidence="9" type="ORF">CS006_02215</name>
</gene>
<accession>A0A2M9HAZ6</accession>
<feature type="region of interest" description="Disordered" evidence="7">
    <location>
        <begin position="1"/>
        <end position="27"/>
    </location>
</feature>
<dbReference type="Proteomes" id="UP000229095">
    <property type="component" value="Unassembled WGS sequence"/>
</dbReference>
<comment type="catalytic activity">
    <reaction evidence="1 5 6">
        <text>[protein]-peptidylproline (omega=180) = [protein]-peptidylproline (omega=0)</text>
        <dbReference type="Rhea" id="RHEA:16237"/>
        <dbReference type="Rhea" id="RHEA-COMP:10747"/>
        <dbReference type="Rhea" id="RHEA-COMP:10748"/>
        <dbReference type="ChEBI" id="CHEBI:83833"/>
        <dbReference type="ChEBI" id="CHEBI:83834"/>
        <dbReference type="EC" id="5.2.1.8"/>
    </reaction>
</comment>
<protein>
    <recommendedName>
        <fullName evidence="6">Peptidyl-prolyl cis-trans isomerase</fullName>
        <ecNumber evidence="6">5.2.1.8</ecNumber>
    </recommendedName>
</protein>
<evidence type="ECO:0000313" key="9">
    <source>
        <dbReference type="EMBL" id="PJM73984.1"/>
    </source>
</evidence>
<keyword evidence="4 5" id="KW-0413">Isomerase</keyword>
<reference evidence="9 10" key="1">
    <citation type="submission" date="2017-10" db="EMBL/GenBank/DDBJ databases">
        <title>Draft genome sequences of strains TRE 1, TRE 9, TRE H and TRI 7, isolated from tamarins, belonging to four potential novel Bifidobacterium species.</title>
        <authorList>
            <person name="Mattarelli P."/>
            <person name="Modesto M."/>
            <person name="Puglisi E."/>
            <person name="Morelli L."/>
            <person name="Spezio C."/>
            <person name="Bonetti A."/>
            <person name="Sandri C."/>
        </authorList>
    </citation>
    <scope>NUCLEOTIDE SEQUENCE [LARGE SCALE GENOMIC DNA]</scope>
    <source>
        <strain evidence="10">TRE1</strain>
    </source>
</reference>
<name>A0A2M9HAZ6_9BIFI</name>
<dbReference type="GO" id="GO:0003755">
    <property type="term" value="F:peptidyl-prolyl cis-trans isomerase activity"/>
    <property type="evidence" value="ECO:0007669"/>
    <property type="project" value="UniProtKB-UniRule"/>
</dbReference>
<comment type="similarity">
    <text evidence="2 6">Belongs to the FKBP-type PPIase family.</text>
</comment>
<sequence>MTVSLAACADGSESKDSSSSSSTSKTVSGLTKMTGITATGELGKKPKVTFKTPFSVKNNSYQILQEGNGEAATDGDRLCTQQIILDAKSGEEVASTWSDDAPECGILIGKNSIDEAYYNLFKGLKVNTTLAIGVNNSSSSSSSTSSTLEQYINVMTIVSKSKSLTRAEGDKVTNIPSNLPKVTLDKNGKPSLDLNGYKPGDKLVVQTLIKGKGAKVKESNTVSANYTGWLASNGKQFDSSWDRGSASDFALNAVVKGWTQGLTGQTVGSQVLLIIPPSLGYGSEEQNGIPANSTLIFVVDILAAY</sequence>
<evidence type="ECO:0000256" key="1">
    <source>
        <dbReference type="ARBA" id="ARBA00000971"/>
    </source>
</evidence>